<gene>
    <name evidence="2" type="ORF">BD289DRAFT_36052</name>
</gene>
<name>A0A2T3A278_9PEZI</name>
<dbReference type="InParanoid" id="A0A2T3A278"/>
<proteinExistence type="predicted"/>
<dbReference type="AlphaFoldDB" id="A0A2T3A278"/>
<dbReference type="Proteomes" id="UP000241462">
    <property type="component" value="Unassembled WGS sequence"/>
</dbReference>
<feature type="transmembrane region" description="Helical" evidence="1">
    <location>
        <begin position="12"/>
        <end position="33"/>
    </location>
</feature>
<keyword evidence="1" id="KW-0472">Membrane</keyword>
<accession>A0A2T3A278</accession>
<evidence type="ECO:0000313" key="3">
    <source>
        <dbReference type="Proteomes" id="UP000241462"/>
    </source>
</evidence>
<dbReference type="EMBL" id="KZ678500">
    <property type="protein sequence ID" value="PSR81514.1"/>
    <property type="molecule type" value="Genomic_DNA"/>
</dbReference>
<evidence type="ECO:0000313" key="2">
    <source>
        <dbReference type="EMBL" id="PSR81514.1"/>
    </source>
</evidence>
<sequence>MGPRFDSGFAHSFVFLMFWTYFSASSFFLLFSFFFPSFFLLFSFSCANWPVTAVGSFSLKLAKIFFSFVNTCAELSSCSISPVYGYFGISTHTCM</sequence>
<evidence type="ECO:0000256" key="1">
    <source>
        <dbReference type="SAM" id="Phobius"/>
    </source>
</evidence>
<keyword evidence="1" id="KW-0812">Transmembrane</keyword>
<keyword evidence="3" id="KW-1185">Reference proteome</keyword>
<organism evidence="2 3">
    <name type="scientific">Coniella lustricola</name>
    <dbReference type="NCBI Taxonomy" id="2025994"/>
    <lineage>
        <taxon>Eukaryota</taxon>
        <taxon>Fungi</taxon>
        <taxon>Dikarya</taxon>
        <taxon>Ascomycota</taxon>
        <taxon>Pezizomycotina</taxon>
        <taxon>Sordariomycetes</taxon>
        <taxon>Sordariomycetidae</taxon>
        <taxon>Diaporthales</taxon>
        <taxon>Schizoparmaceae</taxon>
        <taxon>Coniella</taxon>
    </lineage>
</organism>
<protein>
    <submittedName>
        <fullName evidence="2">Uncharacterized protein</fullName>
    </submittedName>
</protein>
<reference evidence="2 3" key="1">
    <citation type="journal article" date="2018" name="Mycol. Prog.">
        <title>Coniella lustricola, a new species from submerged detritus.</title>
        <authorList>
            <person name="Raudabaugh D.B."/>
            <person name="Iturriaga T."/>
            <person name="Carver A."/>
            <person name="Mondo S."/>
            <person name="Pangilinan J."/>
            <person name="Lipzen A."/>
            <person name="He G."/>
            <person name="Amirebrahimi M."/>
            <person name="Grigoriev I.V."/>
            <person name="Miller A.N."/>
        </authorList>
    </citation>
    <scope>NUCLEOTIDE SEQUENCE [LARGE SCALE GENOMIC DNA]</scope>
    <source>
        <strain evidence="2 3">B22-T-1</strain>
    </source>
</reference>
<keyword evidence="1" id="KW-1133">Transmembrane helix</keyword>